<evidence type="ECO:0000313" key="4">
    <source>
        <dbReference type="Proteomes" id="UP000887023"/>
    </source>
</evidence>
<dbReference type="InterPro" id="IPR007569">
    <property type="entry name" value="DUF559"/>
</dbReference>
<sequence length="318" mass="35140">MPGRPAFNLPNSAVWNRALGVRVLVDVTPSAVLRLMARQQGVLTLAQARAAGMSLSGVKRRVNSGEWRRLTKGVYVLAEHTRTPAVELRAAVYGAGEGALAYGPSAAWWHQLIDRPPARNWVTIPSARRLHRVESVRIRHRDLAPEDQAVVRDLAITAVPLTVLEAAVELRDGSVLMDRALQSRVSMPDLLAAHERNSGRRGSPAVGRMLALAGDGGLWQAERQLVQLLRSAGVEGWRQHVSYLDYDVDMVFPRFRLAIELVGWEWLRDAEQVERDRRRRAALLAGGWNVLTVTAHRLAQQPDAVLGDIARTLSSAVN</sequence>
<dbReference type="EMBL" id="CP079105">
    <property type="protein sequence ID" value="QXQ15013.1"/>
    <property type="molecule type" value="Genomic_DNA"/>
</dbReference>
<dbReference type="Pfam" id="PF04480">
    <property type="entry name" value="DUF559"/>
    <property type="match status" value="1"/>
</dbReference>
<organism evidence="3 4">
    <name type="scientific">Skermania pinensis</name>
    <dbReference type="NCBI Taxonomy" id="39122"/>
    <lineage>
        <taxon>Bacteria</taxon>
        <taxon>Bacillati</taxon>
        <taxon>Actinomycetota</taxon>
        <taxon>Actinomycetes</taxon>
        <taxon>Mycobacteriales</taxon>
        <taxon>Gordoniaceae</taxon>
        <taxon>Skermania</taxon>
    </lineage>
</organism>
<evidence type="ECO:0000313" key="3">
    <source>
        <dbReference type="EMBL" id="QXQ15013.1"/>
    </source>
</evidence>
<dbReference type="SUPFAM" id="SSF52980">
    <property type="entry name" value="Restriction endonuclease-like"/>
    <property type="match status" value="1"/>
</dbReference>
<feature type="domain" description="DUF559" evidence="1">
    <location>
        <begin position="220"/>
        <end position="313"/>
    </location>
</feature>
<accession>A0ABX8SB43</accession>
<reference evidence="3" key="1">
    <citation type="submission" date="2021-07" db="EMBL/GenBank/DDBJ databases">
        <title>Candidatus Kaistella beijingensis sp. nov. isolated from a municipal wastewater treatment plant is involved in sludge foaming.</title>
        <authorList>
            <person name="Song Y."/>
            <person name="Liu S.-J."/>
        </authorList>
    </citation>
    <scope>NUCLEOTIDE SEQUENCE</scope>
    <source>
        <strain evidence="3">DSM 43998</strain>
    </source>
</reference>
<evidence type="ECO:0000259" key="2">
    <source>
        <dbReference type="Pfam" id="PF13338"/>
    </source>
</evidence>
<proteinExistence type="predicted"/>
<dbReference type="InterPro" id="IPR025159">
    <property type="entry name" value="AbiEi_N"/>
</dbReference>
<protein>
    <submittedName>
        <fullName evidence="3">Type IV toxin-antitoxin system AbiEi family antitoxin domain-containing protein</fullName>
    </submittedName>
</protein>
<dbReference type="Pfam" id="PF13338">
    <property type="entry name" value="AbiEi_4"/>
    <property type="match status" value="1"/>
</dbReference>
<feature type="domain" description="AbiEi antitoxin N-terminal" evidence="2">
    <location>
        <begin position="32"/>
        <end position="78"/>
    </location>
</feature>
<gene>
    <name evidence="3" type="ORF">KV203_06565</name>
</gene>
<name>A0ABX8SB43_9ACTN</name>
<dbReference type="Gene3D" id="3.40.960.10">
    <property type="entry name" value="VSR Endonuclease"/>
    <property type="match status" value="1"/>
</dbReference>
<dbReference type="InterPro" id="IPR011335">
    <property type="entry name" value="Restrct_endonuc-II-like"/>
</dbReference>
<dbReference type="Proteomes" id="UP000887023">
    <property type="component" value="Chromosome"/>
</dbReference>
<evidence type="ECO:0000259" key="1">
    <source>
        <dbReference type="Pfam" id="PF04480"/>
    </source>
</evidence>
<keyword evidence="4" id="KW-1185">Reference proteome</keyword>